<name>A0A9Q0X7U3_9SAUR</name>
<evidence type="ECO:0000313" key="2">
    <source>
        <dbReference type="Proteomes" id="UP001142489"/>
    </source>
</evidence>
<keyword evidence="2" id="KW-1185">Reference proteome</keyword>
<dbReference type="EMBL" id="JAPFRF010000022">
    <property type="protein sequence ID" value="KAJ7305377.1"/>
    <property type="molecule type" value="Genomic_DNA"/>
</dbReference>
<accession>A0A9Q0X7U3</accession>
<organism evidence="1 2">
    <name type="scientific">Phrynocephalus forsythii</name>
    <dbReference type="NCBI Taxonomy" id="171643"/>
    <lineage>
        <taxon>Eukaryota</taxon>
        <taxon>Metazoa</taxon>
        <taxon>Chordata</taxon>
        <taxon>Craniata</taxon>
        <taxon>Vertebrata</taxon>
        <taxon>Euteleostomi</taxon>
        <taxon>Lepidosauria</taxon>
        <taxon>Squamata</taxon>
        <taxon>Bifurcata</taxon>
        <taxon>Unidentata</taxon>
        <taxon>Episquamata</taxon>
        <taxon>Toxicofera</taxon>
        <taxon>Iguania</taxon>
        <taxon>Acrodonta</taxon>
        <taxon>Agamidae</taxon>
        <taxon>Agaminae</taxon>
        <taxon>Phrynocephalus</taxon>
    </lineage>
</organism>
<protein>
    <submittedName>
        <fullName evidence="1">Uncharacterized protein</fullName>
    </submittedName>
</protein>
<gene>
    <name evidence="1" type="ORF">JRQ81_011331</name>
</gene>
<proteinExistence type="predicted"/>
<evidence type="ECO:0000313" key="1">
    <source>
        <dbReference type="EMBL" id="KAJ7305377.1"/>
    </source>
</evidence>
<reference evidence="1" key="1">
    <citation type="journal article" date="2023" name="DNA Res.">
        <title>Chromosome-level genome assembly of Phrynocephalus forsythii using third-generation DNA sequencing and Hi-C analysis.</title>
        <authorList>
            <person name="Qi Y."/>
            <person name="Zhao W."/>
            <person name="Zhao Y."/>
            <person name="Niu C."/>
            <person name="Cao S."/>
            <person name="Zhang Y."/>
        </authorList>
    </citation>
    <scope>NUCLEOTIDE SEQUENCE</scope>
    <source>
        <tissue evidence="1">Muscle</tissue>
    </source>
</reference>
<sequence>MWETATGTGTVPIHVECSNTTGMIQKHRSELIHELKANCVQRRKLEIKSPGSSVSGTSNFKLIAADTCMREYSL</sequence>
<dbReference type="OrthoDB" id="128867at2759"/>
<dbReference type="AlphaFoldDB" id="A0A9Q0X7U3"/>
<dbReference type="Proteomes" id="UP001142489">
    <property type="component" value="Unassembled WGS sequence"/>
</dbReference>
<comment type="caution">
    <text evidence="1">The sequence shown here is derived from an EMBL/GenBank/DDBJ whole genome shotgun (WGS) entry which is preliminary data.</text>
</comment>